<gene>
    <name evidence="3" type="ORF">MAR_036920</name>
</gene>
<dbReference type="PANTHER" id="PTHR13265">
    <property type="entry name" value="THO COMPLEX SUBUNIT 1"/>
    <property type="match status" value="1"/>
</dbReference>
<dbReference type="Pfam" id="PF11957">
    <property type="entry name" value="efThoc1"/>
    <property type="match status" value="1"/>
</dbReference>
<dbReference type="InterPro" id="IPR011029">
    <property type="entry name" value="DEATH-like_dom_sf"/>
</dbReference>
<dbReference type="Proteomes" id="UP001164746">
    <property type="component" value="Chromosome 13"/>
</dbReference>
<evidence type="ECO:0000313" key="3">
    <source>
        <dbReference type="EMBL" id="WAR23251.1"/>
    </source>
</evidence>
<proteinExistence type="predicted"/>
<protein>
    <submittedName>
        <fullName evidence="3">THOC1-like protein</fullName>
    </submittedName>
</protein>
<dbReference type="PANTHER" id="PTHR13265:SF0">
    <property type="entry name" value="HPR1"/>
    <property type="match status" value="1"/>
</dbReference>
<dbReference type="SMART" id="SM00005">
    <property type="entry name" value="DEATH"/>
    <property type="match status" value="1"/>
</dbReference>
<evidence type="ECO:0000259" key="2">
    <source>
        <dbReference type="PROSITE" id="PS50017"/>
    </source>
</evidence>
<feature type="compositionally biased region" description="Basic and acidic residues" evidence="1">
    <location>
        <begin position="199"/>
        <end position="212"/>
    </location>
</feature>
<dbReference type="EMBL" id="CP111024">
    <property type="protein sequence ID" value="WAR23251.1"/>
    <property type="molecule type" value="Genomic_DNA"/>
</dbReference>
<sequence length="662" mass="75863">MATPAIFDFCEARKTFNQVVHSVAEENSLDPYKEFIQDFAASESEKRVAADQAFRDVLHELCVLSDGCEVYKNFICQSIEAAQSDLISTSVPFLLLTDAFDVMPLDQCEVLFNLVEDKVRVWKSSAFYVTGKNFLLRMCNDLLRRLSKSQNTVFCGRIQLFLSRLFPLAEKSALNLMSQFNIENVTLYNQAKSEQSNSPEKKEGEGDVKTESMEVEDGEADKPKEVPIDYNLYRKFWSLQDYFRKPSQCYEKKFWSVFVSNAEAVFAAFSSSKLDDLKSSKKTPSLRMGTLEPDSFFAKYLTSEKLLDLQLNDSNFRRYVLLQFLIIFQYLRASVKFKTPAQSLTDDQSGWMKAQTEAIYQLIRETPPDGEKFARTVEHMLEREEHWNQWKNDGCPDFEKKPEEGDSKKSRRPKRRRVGDDLQITGGKVVKMGNPELTKLWNLHPSNMEACKAEDRMFLPTLEEFFQEAIEQNDPVNLVEEEYRSTNDQTFQWKALRLLARRSPLFFTNSATPALELKVYLNAMLGKLAKQMPREGSEEMKTGVEDEEEIKEGEEEAHNSTQPVEETEPEPEHRDIVLNKHIIRSVADKIGGDWKKVAVELRIPDEDITFFDSEGGSGADLANRVITIWMESDPEKNTAESLRLALKEVGLSEVADTLAVPS</sequence>
<dbReference type="InterPro" id="IPR000488">
    <property type="entry name" value="Death_dom"/>
</dbReference>
<feature type="compositionally biased region" description="Acidic residues" evidence="1">
    <location>
        <begin position="545"/>
        <end position="555"/>
    </location>
</feature>
<feature type="region of interest" description="Disordered" evidence="1">
    <location>
        <begin position="191"/>
        <end position="220"/>
    </location>
</feature>
<evidence type="ECO:0000256" key="1">
    <source>
        <dbReference type="SAM" id="MobiDB-lite"/>
    </source>
</evidence>
<dbReference type="Pfam" id="PF00531">
    <property type="entry name" value="Death"/>
    <property type="match status" value="1"/>
</dbReference>
<dbReference type="SUPFAM" id="SSF47986">
    <property type="entry name" value="DEATH domain"/>
    <property type="match status" value="1"/>
</dbReference>
<reference evidence="3" key="1">
    <citation type="submission" date="2022-11" db="EMBL/GenBank/DDBJ databases">
        <title>Centuries of genome instability and evolution in soft-shell clam transmissible cancer (bioRxiv).</title>
        <authorList>
            <person name="Hart S.F.M."/>
            <person name="Yonemitsu M.A."/>
            <person name="Giersch R.M."/>
            <person name="Beal B.F."/>
            <person name="Arriagada G."/>
            <person name="Davis B.W."/>
            <person name="Ostrander E.A."/>
            <person name="Goff S.P."/>
            <person name="Metzger M.J."/>
        </authorList>
    </citation>
    <scope>NUCLEOTIDE SEQUENCE</scope>
    <source>
        <strain evidence="3">MELC-2E11</strain>
        <tissue evidence="3">Siphon/mantle</tissue>
    </source>
</reference>
<evidence type="ECO:0000313" key="4">
    <source>
        <dbReference type="Proteomes" id="UP001164746"/>
    </source>
</evidence>
<feature type="region of interest" description="Disordered" evidence="1">
    <location>
        <begin position="392"/>
        <end position="420"/>
    </location>
</feature>
<dbReference type="PROSITE" id="PS50017">
    <property type="entry name" value="DEATH_DOMAIN"/>
    <property type="match status" value="1"/>
</dbReference>
<feature type="region of interest" description="Disordered" evidence="1">
    <location>
        <begin position="532"/>
        <end position="574"/>
    </location>
</feature>
<keyword evidence="4" id="KW-1185">Reference proteome</keyword>
<dbReference type="InterPro" id="IPR021861">
    <property type="entry name" value="THO_THOC1"/>
</dbReference>
<accession>A0ABY7FQR4</accession>
<feature type="compositionally biased region" description="Basic and acidic residues" evidence="1">
    <location>
        <begin position="397"/>
        <end position="408"/>
    </location>
</feature>
<feature type="compositionally biased region" description="Basic and acidic residues" evidence="1">
    <location>
        <begin position="532"/>
        <end position="544"/>
    </location>
</feature>
<name>A0ABY7FQR4_MYAAR</name>
<dbReference type="Gene3D" id="1.10.533.10">
    <property type="entry name" value="Death Domain, Fas"/>
    <property type="match status" value="1"/>
</dbReference>
<organism evidence="3 4">
    <name type="scientific">Mya arenaria</name>
    <name type="common">Soft-shell clam</name>
    <dbReference type="NCBI Taxonomy" id="6604"/>
    <lineage>
        <taxon>Eukaryota</taxon>
        <taxon>Metazoa</taxon>
        <taxon>Spiralia</taxon>
        <taxon>Lophotrochozoa</taxon>
        <taxon>Mollusca</taxon>
        <taxon>Bivalvia</taxon>
        <taxon>Autobranchia</taxon>
        <taxon>Heteroconchia</taxon>
        <taxon>Euheterodonta</taxon>
        <taxon>Imparidentia</taxon>
        <taxon>Neoheterodontei</taxon>
        <taxon>Myida</taxon>
        <taxon>Myoidea</taxon>
        <taxon>Myidae</taxon>
        <taxon>Mya</taxon>
    </lineage>
</organism>
<feature type="domain" description="Death" evidence="2">
    <location>
        <begin position="579"/>
        <end position="662"/>
    </location>
</feature>